<dbReference type="Proteomes" id="UP000054549">
    <property type="component" value="Unassembled WGS sequence"/>
</dbReference>
<dbReference type="AlphaFoldDB" id="A0A0C2T4N1"/>
<keyword evidence="3" id="KW-1185">Reference proteome</keyword>
<accession>A0A0C2T4N1</accession>
<keyword evidence="1" id="KW-1133">Transmembrane helix</keyword>
<dbReference type="Gene3D" id="3.40.50.11350">
    <property type="match status" value="1"/>
</dbReference>
<evidence type="ECO:0000313" key="3">
    <source>
        <dbReference type="Proteomes" id="UP000054549"/>
    </source>
</evidence>
<feature type="transmembrane region" description="Helical" evidence="1">
    <location>
        <begin position="7"/>
        <end position="26"/>
    </location>
</feature>
<organism evidence="2 3">
    <name type="scientific">Amanita muscaria (strain Koide BX008)</name>
    <dbReference type="NCBI Taxonomy" id="946122"/>
    <lineage>
        <taxon>Eukaryota</taxon>
        <taxon>Fungi</taxon>
        <taxon>Dikarya</taxon>
        <taxon>Basidiomycota</taxon>
        <taxon>Agaricomycotina</taxon>
        <taxon>Agaricomycetes</taxon>
        <taxon>Agaricomycetidae</taxon>
        <taxon>Agaricales</taxon>
        <taxon>Pluteineae</taxon>
        <taxon>Amanitaceae</taxon>
        <taxon>Amanita</taxon>
    </lineage>
</organism>
<evidence type="ECO:0000256" key="1">
    <source>
        <dbReference type="SAM" id="Phobius"/>
    </source>
</evidence>
<keyword evidence="1" id="KW-0472">Membrane</keyword>
<name>A0A0C2T4N1_AMAMK</name>
<dbReference type="OrthoDB" id="423313at2759"/>
<dbReference type="STRING" id="946122.A0A0C2T4N1"/>
<sequence length="448" mass="52236">MPKMVRRYLYFFGAEFLLFVFSSIMYNTRPYASQLVLHPQTTSLAAVENDRLSAVVGPPTAKFRDNLKPDQKYITSWLDAGWSNDVITYMNLIYLGVVTQRIPIIGYFIPSHLGYHVAPIDFSKVFDLPRLSKLVNLPMLEWHEVKDRNSTEVDELGCWDIWGTSKPETGLPRKSRLLPLLNLDVSYTKTPDWVTTIPNFKHDRHSSLFALASLAEPETRLESLVNPVVHESPRNHVRLPPDEHLVCYDYLYYASAHFPFEHEYDYAPAWKFVGQHMHWTPELEQLGSQYLRRALNLEPSEELTPPYISIHVRHGDFDFLCRDFHRPIDECFSSLDVIERRVEEVQQELWRRNGMRVKHVVMTSDEVNSTWWEDVKKKGWYVIDHSRTAELYGPWYPILIDAVVQSNGIAFLGTDKSTMSIMARRRVQSWHGGVVRSIKWGKRDADDH</sequence>
<protein>
    <submittedName>
        <fullName evidence="2">Uncharacterized protein</fullName>
    </submittedName>
</protein>
<reference evidence="2 3" key="1">
    <citation type="submission" date="2014-04" db="EMBL/GenBank/DDBJ databases">
        <title>Evolutionary Origins and Diversification of the Mycorrhizal Mutualists.</title>
        <authorList>
            <consortium name="DOE Joint Genome Institute"/>
            <consortium name="Mycorrhizal Genomics Consortium"/>
            <person name="Kohler A."/>
            <person name="Kuo A."/>
            <person name="Nagy L.G."/>
            <person name="Floudas D."/>
            <person name="Copeland A."/>
            <person name="Barry K.W."/>
            <person name="Cichocki N."/>
            <person name="Veneault-Fourrey C."/>
            <person name="LaButti K."/>
            <person name="Lindquist E.A."/>
            <person name="Lipzen A."/>
            <person name="Lundell T."/>
            <person name="Morin E."/>
            <person name="Murat C."/>
            <person name="Riley R."/>
            <person name="Ohm R."/>
            <person name="Sun H."/>
            <person name="Tunlid A."/>
            <person name="Henrissat B."/>
            <person name="Grigoriev I.V."/>
            <person name="Hibbett D.S."/>
            <person name="Martin F."/>
        </authorList>
    </citation>
    <scope>NUCLEOTIDE SEQUENCE [LARGE SCALE GENOMIC DNA]</scope>
    <source>
        <strain evidence="2 3">Koide BX008</strain>
    </source>
</reference>
<keyword evidence="1" id="KW-0812">Transmembrane</keyword>
<dbReference type="EMBL" id="KN818284">
    <property type="protein sequence ID" value="KIL61489.1"/>
    <property type="molecule type" value="Genomic_DNA"/>
</dbReference>
<dbReference type="HOGENOM" id="CLU_032339_0_0_1"/>
<proteinExistence type="predicted"/>
<dbReference type="InParanoid" id="A0A0C2T4N1"/>
<gene>
    <name evidence="2" type="ORF">M378DRAFT_166971</name>
</gene>
<dbReference type="CDD" id="cd11296">
    <property type="entry name" value="O-FucT_like"/>
    <property type="match status" value="1"/>
</dbReference>
<evidence type="ECO:0000313" key="2">
    <source>
        <dbReference type="EMBL" id="KIL61489.1"/>
    </source>
</evidence>